<evidence type="ECO:0000313" key="6">
    <source>
        <dbReference type="Proteomes" id="UP000070186"/>
    </source>
</evidence>
<accession>A0A133XHX5</accession>
<evidence type="ECO:0000256" key="2">
    <source>
        <dbReference type="SAM" id="SignalP"/>
    </source>
</evidence>
<evidence type="ECO:0000259" key="4">
    <source>
        <dbReference type="Pfam" id="PF10531"/>
    </source>
</evidence>
<dbReference type="Gene3D" id="3.30.1950.10">
    <property type="entry name" value="wza like domain"/>
    <property type="match status" value="1"/>
</dbReference>
<dbReference type="Pfam" id="PF10531">
    <property type="entry name" value="SLBB"/>
    <property type="match status" value="2"/>
</dbReference>
<dbReference type="STRING" id="281362.AT959_14585"/>
<dbReference type="PANTHER" id="PTHR33619">
    <property type="entry name" value="POLYSACCHARIDE EXPORT PROTEIN GFCE-RELATED"/>
    <property type="match status" value="1"/>
</dbReference>
<feature type="signal peptide" evidence="2">
    <location>
        <begin position="1"/>
        <end position="23"/>
    </location>
</feature>
<comment type="caution">
    <text evidence="5">The sequence shown here is derived from an EMBL/GenBank/DDBJ whole genome shotgun (WGS) entry which is preliminary data.</text>
</comment>
<evidence type="ECO:0000313" key="5">
    <source>
        <dbReference type="EMBL" id="KXB30550.1"/>
    </source>
</evidence>
<keyword evidence="6" id="KW-1185">Reference proteome</keyword>
<dbReference type="EMBL" id="LODL01000021">
    <property type="protein sequence ID" value="KXB30550.1"/>
    <property type="molecule type" value="Genomic_DNA"/>
</dbReference>
<dbReference type="Gene3D" id="3.10.560.10">
    <property type="entry name" value="Outer membrane lipoprotein wza domain like"/>
    <property type="match status" value="2"/>
</dbReference>
<organism evidence="5 6">
    <name type="scientific">Dechloromonas denitrificans</name>
    <dbReference type="NCBI Taxonomy" id="281362"/>
    <lineage>
        <taxon>Bacteria</taxon>
        <taxon>Pseudomonadati</taxon>
        <taxon>Pseudomonadota</taxon>
        <taxon>Betaproteobacteria</taxon>
        <taxon>Rhodocyclales</taxon>
        <taxon>Azonexaceae</taxon>
        <taxon>Dechloromonas</taxon>
    </lineage>
</organism>
<feature type="domain" description="Polysaccharide export protein N-terminal" evidence="3">
    <location>
        <begin position="26"/>
        <end position="100"/>
    </location>
</feature>
<proteinExistence type="predicted"/>
<dbReference type="InterPro" id="IPR003715">
    <property type="entry name" value="Poly_export_N"/>
</dbReference>
<evidence type="ECO:0000256" key="1">
    <source>
        <dbReference type="ARBA" id="ARBA00022729"/>
    </source>
</evidence>
<dbReference type="PANTHER" id="PTHR33619:SF3">
    <property type="entry name" value="POLYSACCHARIDE EXPORT PROTEIN GFCE-RELATED"/>
    <property type="match status" value="1"/>
</dbReference>
<gene>
    <name evidence="5" type="ORF">AT959_14585</name>
</gene>
<feature type="domain" description="Soluble ligand binding" evidence="4">
    <location>
        <begin position="109"/>
        <end position="145"/>
    </location>
</feature>
<dbReference type="GO" id="GO:0015159">
    <property type="term" value="F:polysaccharide transmembrane transporter activity"/>
    <property type="evidence" value="ECO:0007669"/>
    <property type="project" value="InterPro"/>
</dbReference>
<sequence>MNYLKQLSLGFLLALGLVLGASAQDKQADYRLGAGDAIKISVFQNPDLTVETRVAESGAVTYPLIGAVQLGGLSIADAELAIASKLREGGFVQKPQVNILLVQVRGNQVSVLGMVNRPGRFPIETGNTRITDMLATAGGAMPSGAIGGGADVVTLAGIREGKPFRKEIDIPAMFITGNTELDIPVAGGDVIYVHRAPLFYIYGEVQRAGSYRLERNMTVLQGLAQGGGLTIRGTERGLRIHRRGPDGSVIVVSPEKSDAIQADDVLYVQESFF</sequence>
<evidence type="ECO:0000259" key="3">
    <source>
        <dbReference type="Pfam" id="PF02563"/>
    </source>
</evidence>
<dbReference type="InterPro" id="IPR049712">
    <property type="entry name" value="Poly_export"/>
</dbReference>
<dbReference type="AlphaFoldDB" id="A0A133XHX5"/>
<name>A0A133XHX5_9RHOO</name>
<feature type="domain" description="Soluble ligand binding" evidence="4">
    <location>
        <begin position="199"/>
        <end position="252"/>
    </location>
</feature>
<dbReference type="NCBIfam" id="TIGR03028">
    <property type="entry name" value="EpsE"/>
    <property type="match status" value="1"/>
</dbReference>
<dbReference type="InterPro" id="IPR019554">
    <property type="entry name" value="Soluble_ligand-bd"/>
</dbReference>
<protein>
    <submittedName>
        <fullName evidence="5">Polysaccharide export protein EpsE</fullName>
    </submittedName>
</protein>
<dbReference type="InterPro" id="IPR017478">
    <property type="entry name" value="Polysacc_export_EpsE"/>
</dbReference>
<dbReference type="Pfam" id="PF02563">
    <property type="entry name" value="Poly_export"/>
    <property type="match status" value="1"/>
</dbReference>
<keyword evidence="1 2" id="KW-0732">Signal</keyword>
<feature type="chain" id="PRO_5007459426" evidence="2">
    <location>
        <begin position="24"/>
        <end position="273"/>
    </location>
</feature>
<dbReference type="Proteomes" id="UP000070186">
    <property type="component" value="Unassembled WGS sequence"/>
</dbReference>
<dbReference type="RefSeq" id="WP_066884282.1">
    <property type="nucleotide sequence ID" value="NZ_LODL01000021.1"/>
</dbReference>
<reference evidence="5 6" key="1">
    <citation type="submission" date="2015-12" db="EMBL/GenBank/DDBJ databases">
        <title>Nitrous oxide reduction kinetics distinguish bacteria harboring typical versus atypical NosZ.</title>
        <authorList>
            <person name="Yoon S."/>
            <person name="Nissen S."/>
            <person name="Park D."/>
            <person name="Sanford R.A."/>
            <person name="Loeffler F.E."/>
        </authorList>
    </citation>
    <scope>NUCLEOTIDE SEQUENCE [LARGE SCALE GENOMIC DNA]</scope>
    <source>
        <strain evidence="5 6">ATCC BAA-841</strain>
    </source>
</reference>